<gene>
    <name evidence="1" type="ORF">PS896_04774</name>
</gene>
<sequence length="498" mass="55841">MDALIRRFSCLSLLALALYGCQSPPPPKQTSADLEALGRIAFDEAMLAQPDPNTIVRDGDHVSYYVMATEGRRILQLANFNADCHLPDAQMAHLTNKGMLQFVAVRNSGANEDKQMPAEQKKLFLQSPQFKKVCAQTPAAQWRVISAPELQEWQLIDRASLNQKDGQIFFWSARVPAGETLLPRENGLYAQKRMRWSADCAKQQLTSLSTFYVDKQSRVIAGAISVDAVAEKTLDADNRQLLATACATPQVLAALKPFSGREQTPFVLPDPVLPASVTKSIEALKLPVPENTIQRLRVIFKDPNEADRRRQFQEAGMSYLLSNNPERLALGRLGRDSRYLGYEPGKQLTERYNDKNHQSVNITFRGLIDLADIDYRTDRYGITVKKNAITDLQFTGDWTNMPVGALLSYTEQRSSPRFQKAPEPEDTRFDCAVEAQKPASAFFPSLTGSAKVITCTGRHYRYGESTAMYAYLQAYGMFVPIDLTQNRSYGEFKIEVVE</sequence>
<dbReference type="AlphaFoldDB" id="A0A5E7NVB6"/>
<evidence type="ECO:0008006" key="3">
    <source>
        <dbReference type="Google" id="ProtNLM"/>
    </source>
</evidence>
<evidence type="ECO:0000313" key="2">
    <source>
        <dbReference type="Proteomes" id="UP000377224"/>
    </source>
</evidence>
<proteinExistence type="predicted"/>
<dbReference type="PROSITE" id="PS51257">
    <property type="entry name" value="PROKAR_LIPOPROTEIN"/>
    <property type="match status" value="1"/>
</dbReference>
<dbReference type="Proteomes" id="UP000377224">
    <property type="component" value="Unassembled WGS sequence"/>
</dbReference>
<accession>A0A5E7NVB6</accession>
<name>A0A5E7NVB6_PSEFL</name>
<reference evidence="1 2" key="1">
    <citation type="submission" date="2019-09" db="EMBL/GenBank/DDBJ databases">
        <authorList>
            <person name="Chandra G."/>
            <person name="Truman W A."/>
        </authorList>
    </citation>
    <scope>NUCLEOTIDE SEQUENCE [LARGE SCALE GENOMIC DNA]</scope>
    <source>
        <strain evidence="1">PS896</strain>
    </source>
</reference>
<protein>
    <recommendedName>
        <fullName evidence="3">Lipoprotein</fullName>
    </recommendedName>
</protein>
<evidence type="ECO:0000313" key="1">
    <source>
        <dbReference type="EMBL" id="VVP39383.1"/>
    </source>
</evidence>
<dbReference type="RefSeq" id="WP_150648469.1">
    <property type="nucleotide sequence ID" value="NZ_CABVIN010000007.1"/>
</dbReference>
<organism evidence="1 2">
    <name type="scientific">Pseudomonas fluorescens</name>
    <dbReference type="NCBI Taxonomy" id="294"/>
    <lineage>
        <taxon>Bacteria</taxon>
        <taxon>Pseudomonadati</taxon>
        <taxon>Pseudomonadota</taxon>
        <taxon>Gammaproteobacteria</taxon>
        <taxon>Pseudomonadales</taxon>
        <taxon>Pseudomonadaceae</taxon>
        <taxon>Pseudomonas</taxon>
    </lineage>
</organism>
<dbReference type="EMBL" id="CABVIN010000007">
    <property type="protein sequence ID" value="VVP39383.1"/>
    <property type="molecule type" value="Genomic_DNA"/>
</dbReference>